<organism evidence="3 4">
    <name type="scientific">Streblomastix strix</name>
    <dbReference type="NCBI Taxonomy" id="222440"/>
    <lineage>
        <taxon>Eukaryota</taxon>
        <taxon>Metamonada</taxon>
        <taxon>Preaxostyla</taxon>
        <taxon>Oxymonadida</taxon>
        <taxon>Streblomastigidae</taxon>
        <taxon>Streblomastix</taxon>
    </lineage>
</organism>
<accession>A0A5J4W270</accession>
<evidence type="ECO:0000313" key="3">
    <source>
        <dbReference type="EMBL" id="KAA6388563.1"/>
    </source>
</evidence>
<protein>
    <recommendedName>
        <fullName evidence="2">Calcineurin-like phosphoesterase domain-containing protein</fullName>
    </recommendedName>
</protein>
<dbReference type="InterPro" id="IPR029052">
    <property type="entry name" value="Metallo-depent_PP-like"/>
</dbReference>
<dbReference type="InterPro" id="IPR004843">
    <property type="entry name" value="Calcineurin-like_PHP"/>
</dbReference>
<dbReference type="PANTHER" id="PTHR14795">
    <property type="entry name" value="HELICASE RELATED"/>
    <property type="match status" value="1"/>
</dbReference>
<feature type="domain" description="Calcineurin-like phosphoesterase" evidence="2">
    <location>
        <begin position="14"/>
        <end position="233"/>
    </location>
</feature>
<gene>
    <name evidence="3" type="ORF">EZS28_015911</name>
</gene>
<name>A0A5J4W270_9EUKA</name>
<sequence length="431" mass="50076">MLEVPNCTNGLAWFIHCSDIHIGKYPYLADYAKSFFDEIVNDLVKPQMVINSGDSIDGYKLLTSIDATSDWKLYQKAIYRPEWKPCEQILDLRGNHDALGITDFFTDKDPYSTYASCGFERKHVYSRTYSIEYDQDKTPDPGFDLQFNFFGGFNAKKTKSFTELSQMQQLEMELSKPEIQNSNLVFLVSHYNSPSLVIDTRRKIQQILKHGKLNGKDDQHRNNIWGFISGHFHIESMDTTRDGRRSVEAEVVQITKRVPFWLVKNSTHIRALIFSQRPIVQCWVDILSGVDKQTKSGSGRMPSYKVEEEKEQNNQNKKSHSNKQSKYRNIDKYKDRLLASINLTLTTEQQSDKQIPLYIGGWNPQQFSYDYMKSQDVKKINEGEDDVLKYKGKLQKVNTMILHQIHTHKFLLHQLAFGYCIISQRTTSCLK</sequence>
<evidence type="ECO:0000259" key="2">
    <source>
        <dbReference type="Pfam" id="PF00149"/>
    </source>
</evidence>
<dbReference type="OrthoDB" id="27234at2759"/>
<comment type="caution">
    <text evidence="3">The sequence shown here is derived from an EMBL/GenBank/DDBJ whole genome shotgun (WGS) entry which is preliminary data.</text>
</comment>
<reference evidence="3 4" key="1">
    <citation type="submission" date="2019-03" db="EMBL/GenBank/DDBJ databases">
        <title>Single cell metagenomics reveals metabolic interactions within the superorganism composed of flagellate Streblomastix strix and complex community of Bacteroidetes bacteria on its surface.</title>
        <authorList>
            <person name="Treitli S.C."/>
            <person name="Kolisko M."/>
            <person name="Husnik F."/>
            <person name="Keeling P."/>
            <person name="Hampl V."/>
        </authorList>
    </citation>
    <scope>NUCLEOTIDE SEQUENCE [LARGE SCALE GENOMIC DNA]</scope>
    <source>
        <strain evidence="3">ST1C</strain>
    </source>
</reference>
<dbReference type="Gene3D" id="3.60.21.10">
    <property type="match status" value="1"/>
</dbReference>
<dbReference type="Pfam" id="PF00149">
    <property type="entry name" value="Metallophos"/>
    <property type="match status" value="1"/>
</dbReference>
<feature type="compositionally biased region" description="Basic residues" evidence="1">
    <location>
        <begin position="317"/>
        <end position="326"/>
    </location>
</feature>
<dbReference type="AlphaFoldDB" id="A0A5J4W270"/>
<dbReference type="SUPFAM" id="SSF56300">
    <property type="entry name" value="Metallo-dependent phosphatases"/>
    <property type="match status" value="1"/>
</dbReference>
<evidence type="ECO:0000313" key="4">
    <source>
        <dbReference type="Proteomes" id="UP000324800"/>
    </source>
</evidence>
<evidence type="ECO:0000256" key="1">
    <source>
        <dbReference type="SAM" id="MobiDB-lite"/>
    </source>
</evidence>
<dbReference type="Proteomes" id="UP000324800">
    <property type="component" value="Unassembled WGS sequence"/>
</dbReference>
<dbReference type="GO" id="GO:0016787">
    <property type="term" value="F:hydrolase activity"/>
    <property type="evidence" value="ECO:0007669"/>
    <property type="project" value="InterPro"/>
</dbReference>
<dbReference type="EMBL" id="SNRW01003934">
    <property type="protein sequence ID" value="KAA6388563.1"/>
    <property type="molecule type" value="Genomic_DNA"/>
</dbReference>
<proteinExistence type="predicted"/>
<dbReference type="PANTHER" id="PTHR14795:SF0">
    <property type="entry name" value="TRANSMEMBRANE PROTEIN 62"/>
    <property type="match status" value="1"/>
</dbReference>
<feature type="region of interest" description="Disordered" evidence="1">
    <location>
        <begin position="293"/>
        <end position="326"/>
    </location>
</feature>